<dbReference type="InterPro" id="IPR026444">
    <property type="entry name" value="Secre_tail"/>
</dbReference>
<gene>
    <name evidence="5" type="ORF">D778_01913</name>
</gene>
<feature type="domain" description="Secretion system C-terminal sorting" evidence="4">
    <location>
        <begin position="399"/>
        <end position="464"/>
    </location>
</feature>
<name>M7NBY8_9FLAO</name>
<accession>M7NBY8</accession>
<dbReference type="Pfam" id="PF01551">
    <property type="entry name" value="Peptidase_M23"/>
    <property type="match status" value="1"/>
</dbReference>
<dbReference type="Proteomes" id="UP000012024">
    <property type="component" value="Unassembled WGS sequence"/>
</dbReference>
<dbReference type="NCBIfam" id="TIGR04183">
    <property type="entry name" value="Por_Secre_tail"/>
    <property type="match status" value="1"/>
</dbReference>
<comment type="caution">
    <text evidence="5">The sequence shown here is derived from an EMBL/GenBank/DDBJ whole genome shotgun (WGS) entry which is preliminary data.</text>
</comment>
<organism evidence="5 6">
    <name type="scientific">Xanthomarina gelatinilytica</name>
    <dbReference type="NCBI Taxonomy" id="1137281"/>
    <lineage>
        <taxon>Bacteria</taxon>
        <taxon>Pseudomonadati</taxon>
        <taxon>Bacteroidota</taxon>
        <taxon>Flavobacteriia</taxon>
        <taxon>Flavobacteriales</taxon>
        <taxon>Flavobacteriaceae</taxon>
        <taxon>Xanthomarina</taxon>
    </lineage>
</organism>
<dbReference type="PATRIC" id="fig|1137281.3.peg.512"/>
<dbReference type="PANTHER" id="PTHR21666:SF270">
    <property type="entry name" value="MUREIN HYDROLASE ACTIVATOR ENVC"/>
    <property type="match status" value="1"/>
</dbReference>
<evidence type="ECO:0000313" key="6">
    <source>
        <dbReference type="Proteomes" id="UP000012024"/>
    </source>
</evidence>
<evidence type="ECO:0000256" key="2">
    <source>
        <dbReference type="SAM" id="SignalP"/>
    </source>
</evidence>
<dbReference type="OrthoDB" id="9809488at2"/>
<sequence>MRHTFTLSLFIFFLLASFQFSMAQDFNSVMTSAEYVFNQDKIPCVTPAQREAIKTETQNNIKQLKQENKLAFKESNRLGGHPLFIWPLQQAAGFNYNNTWAISGYVDHNANYPNQLTDYNCGTRTYDSASGYNHQGVDMYLWPFIWKQMDDSQTEIIAAAPGQIIAKHDGEFDRSCNFNNNIWNAVYIQHNDGSIAWYGHMKNGSVTTKNVGDMVSLGEVIGTVGSSGNSTGPHLHFEIYTNSSYSQLIDPFSGTCNGMNTDSWWNTQIPYNYSGINAVLTHSAEPVVFPACPTPETPNISNSFETDDTIYFATYLRDQVAGDNIHLSIIKPDNTILYDWNITASTTSSSWYYYWYYSGVFDQEGEWKWQVSYGGDTITHTFQVGALSIEEETMETTSLYPNPATESVTIKTPRNLQSASIYDVSGKLIKNIFFTDNVTYTIDLSNMAKGMYFLTVVSSENDQERFKLIKK</sequence>
<evidence type="ECO:0000259" key="4">
    <source>
        <dbReference type="Pfam" id="PF18962"/>
    </source>
</evidence>
<dbReference type="InterPro" id="IPR016047">
    <property type="entry name" value="M23ase_b-sheet_dom"/>
</dbReference>
<proteinExistence type="predicted"/>
<feature type="signal peptide" evidence="2">
    <location>
        <begin position="1"/>
        <end position="23"/>
    </location>
</feature>
<dbReference type="EMBL" id="ANLA01000004">
    <property type="protein sequence ID" value="EMQ96023.1"/>
    <property type="molecule type" value="Genomic_DNA"/>
</dbReference>
<dbReference type="GO" id="GO:0004222">
    <property type="term" value="F:metalloendopeptidase activity"/>
    <property type="evidence" value="ECO:0007669"/>
    <property type="project" value="TreeGrafter"/>
</dbReference>
<dbReference type="InterPro" id="IPR050570">
    <property type="entry name" value="Cell_wall_metabolism_enzyme"/>
</dbReference>
<evidence type="ECO:0000256" key="1">
    <source>
        <dbReference type="ARBA" id="ARBA00022729"/>
    </source>
</evidence>
<keyword evidence="6" id="KW-1185">Reference proteome</keyword>
<dbReference type="GeneID" id="98642665"/>
<feature type="chain" id="PRO_5004082095" evidence="2">
    <location>
        <begin position="24"/>
        <end position="471"/>
    </location>
</feature>
<dbReference type="Pfam" id="PF18962">
    <property type="entry name" value="Por_Secre_tail"/>
    <property type="match status" value="1"/>
</dbReference>
<dbReference type="SUPFAM" id="SSF51261">
    <property type="entry name" value="Duplicated hybrid motif"/>
    <property type="match status" value="1"/>
</dbReference>
<protein>
    <submittedName>
        <fullName evidence="5">Peptidase, M23/M37 family</fullName>
    </submittedName>
</protein>
<evidence type="ECO:0000313" key="5">
    <source>
        <dbReference type="EMBL" id="EMQ96023.1"/>
    </source>
</evidence>
<keyword evidence="1 2" id="KW-0732">Signal</keyword>
<evidence type="ECO:0000259" key="3">
    <source>
        <dbReference type="Pfam" id="PF01551"/>
    </source>
</evidence>
<dbReference type="RefSeq" id="WP_007647393.1">
    <property type="nucleotide sequence ID" value="NZ_ANLA01000004.1"/>
</dbReference>
<dbReference type="InterPro" id="IPR011055">
    <property type="entry name" value="Dup_hybrid_motif"/>
</dbReference>
<reference evidence="5 6" key="1">
    <citation type="submission" date="2012-12" db="EMBL/GenBank/DDBJ databases">
        <title>Genome assembly of Formosa sp. AK20.</title>
        <authorList>
            <person name="Kumar R."/>
            <person name="Khatri I."/>
            <person name="Vaidya B."/>
            <person name="Subramanian S."/>
            <person name="Pinnaka A."/>
        </authorList>
    </citation>
    <scope>NUCLEOTIDE SEQUENCE [LARGE SCALE GENOMIC DNA]</scope>
    <source>
        <strain evidence="5 6">AK20</strain>
    </source>
</reference>
<dbReference type="PANTHER" id="PTHR21666">
    <property type="entry name" value="PEPTIDASE-RELATED"/>
    <property type="match status" value="1"/>
</dbReference>
<feature type="domain" description="M23ase beta-sheet core" evidence="3">
    <location>
        <begin position="153"/>
        <end position="245"/>
    </location>
</feature>
<dbReference type="CDD" id="cd12797">
    <property type="entry name" value="M23_peptidase"/>
    <property type="match status" value="1"/>
</dbReference>
<dbReference type="AlphaFoldDB" id="M7NBY8"/>
<dbReference type="Gene3D" id="2.70.70.10">
    <property type="entry name" value="Glucose Permease (Domain IIA)"/>
    <property type="match status" value="1"/>
</dbReference>
<dbReference type="eggNOG" id="COG0739">
    <property type="taxonomic scope" value="Bacteria"/>
</dbReference>